<evidence type="ECO:0000256" key="4">
    <source>
        <dbReference type="ARBA" id="ARBA00022692"/>
    </source>
</evidence>
<dbReference type="PROSITE" id="PS50929">
    <property type="entry name" value="ABC_TM1F"/>
    <property type="match status" value="2"/>
</dbReference>
<feature type="transmembrane region" description="Helical" evidence="13">
    <location>
        <begin position="340"/>
        <end position="359"/>
    </location>
</feature>
<evidence type="ECO:0000256" key="12">
    <source>
        <dbReference type="SAM" id="MobiDB-lite"/>
    </source>
</evidence>
<evidence type="ECO:0000259" key="15">
    <source>
        <dbReference type="PROSITE" id="PS50929"/>
    </source>
</evidence>
<keyword evidence="6" id="KW-0547">Nucleotide-binding</keyword>
<dbReference type="GO" id="GO:0016020">
    <property type="term" value="C:membrane"/>
    <property type="evidence" value="ECO:0007669"/>
    <property type="project" value="InterPro"/>
</dbReference>
<dbReference type="InterPro" id="IPR011527">
    <property type="entry name" value="ABC1_TM_dom"/>
</dbReference>
<dbReference type="GO" id="GO:0015431">
    <property type="term" value="F:ABC-type glutathione S-conjugate transporter activity"/>
    <property type="evidence" value="ECO:0007669"/>
    <property type="project" value="UniProtKB-EC"/>
</dbReference>
<dbReference type="SUPFAM" id="SSF90123">
    <property type="entry name" value="ABC transporter transmembrane region"/>
    <property type="match status" value="2"/>
</dbReference>
<proteinExistence type="inferred from homology"/>
<feature type="transmembrane region" description="Helical" evidence="13">
    <location>
        <begin position="446"/>
        <end position="465"/>
    </location>
</feature>
<evidence type="ECO:0000256" key="8">
    <source>
        <dbReference type="ARBA" id="ARBA00022989"/>
    </source>
</evidence>
<evidence type="ECO:0000256" key="5">
    <source>
        <dbReference type="ARBA" id="ARBA00022737"/>
    </source>
</evidence>
<keyword evidence="17" id="KW-1185">Reference proteome</keyword>
<feature type="transmembrane region" description="Helical" evidence="13">
    <location>
        <begin position="530"/>
        <end position="550"/>
    </location>
</feature>
<dbReference type="EMBL" id="CAJGYM010000010">
    <property type="protein sequence ID" value="CAD6189209.1"/>
    <property type="molecule type" value="Genomic_DNA"/>
</dbReference>
<feature type="transmembrane region" description="Helical" evidence="13">
    <location>
        <begin position="119"/>
        <end position="142"/>
    </location>
</feature>
<evidence type="ECO:0000256" key="2">
    <source>
        <dbReference type="ARBA" id="ARBA00009726"/>
    </source>
</evidence>
<comment type="subcellular location">
    <subcellularLocation>
        <location evidence="1">Endomembrane system</location>
        <topology evidence="1">Multi-pass membrane protein</topology>
    </subcellularLocation>
</comment>
<dbReference type="Pfam" id="PF00664">
    <property type="entry name" value="ABC_membrane"/>
    <property type="match status" value="2"/>
</dbReference>
<evidence type="ECO:0000313" key="17">
    <source>
        <dbReference type="Proteomes" id="UP000835052"/>
    </source>
</evidence>
<dbReference type="PROSITE" id="PS00211">
    <property type="entry name" value="ABC_TRANSPORTER_1"/>
    <property type="match status" value="1"/>
</dbReference>
<protein>
    <recommendedName>
        <fullName evidence="10">ABC-type glutathione-S-conjugate transporter</fullName>
        <ecNumber evidence="10">7.6.2.3</ecNumber>
    </recommendedName>
</protein>
<keyword evidence="7" id="KW-0067">ATP-binding</keyword>
<feature type="transmembrane region" description="Helical" evidence="13">
    <location>
        <begin position="57"/>
        <end position="75"/>
    </location>
</feature>
<feature type="domain" description="ABC transmembrane type-1" evidence="15">
    <location>
        <begin position="933"/>
        <end position="1214"/>
    </location>
</feature>
<feature type="transmembrane region" description="Helical" evidence="13">
    <location>
        <begin position="20"/>
        <end position="37"/>
    </location>
</feature>
<feature type="domain" description="ABC transporter" evidence="14">
    <location>
        <begin position="1251"/>
        <end position="1485"/>
    </location>
</feature>
<evidence type="ECO:0000256" key="10">
    <source>
        <dbReference type="ARBA" id="ARBA00024220"/>
    </source>
</evidence>
<dbReference type="InterPro" id="IPR050173">
    <property type="entry name" value="ABC_transporter_C-like"/>
</dbReference>
<evidence type="ECO:0000259" key="14">
    <source>
        <dbReference type="PROSITE" id="PS50893"/>
    </source>
</evidence>
<dbReference type="InterPro" id="IPR017871">
    <property type="entry name" value="ABC_transporter-like_CS"/>
</dbReference>
<evidence type="ECO:0000256" key="13">
    <source>
        <dbReference type="SAM" id="Phobius"/>
    </source>
</evidence>
<dbReference type="GO" id="GO:0016887">
    <property type="term" value="F:ATP hydrolysis activity"/>
    <property type="evidence" value="ECO:0007669"/>
    <property type="project" value="InterPro"/>
</dbReference>
<dbReference type="InterPro" id="IPR003593">
    <property type="entry name" value="AAA+_ATPase"/>
</dbReference>
<evidence type="ECO:0000256" key="3">
    <source>
        <dbReference type="ARBA" id="ARBA00022448"/>
    </source>
</evidence>
<dbReference type="PROSITE" id="PS50893">
    <property type="entry name" value="ABC_TRANSPORTER_2"/>
    <property type="match status" value="2"/>
</dbReference>
<dbReference type="FunFam" id="3.40.50.300:FF:000074">
    <property type="entry name" value="Multidrug resistance-associated protein 5 isoform 1"/>
    <property type="match status" value="1"/>
</dbReference>
<dbReference type="Gene3D" id="1.20.1560.10">
    <property type="entry name" value="ABC transporter type 1, transmembrane domain"/>
    <property type="match status" value="2"/>
</dbReference>
<comment type="catalytic activity">
    <reaction evidence="11">
        <text>leukotriene C4(in) + ATP + H2O = leukotriene C4(out) + ADP + phosphate + H(+)</text>
        <dbReference type="Rhea" id="RHEA:38963"/>
        <dbReference type="ChEBI" id="CHEBI:15377"/>
        <dbReference type="ChEBI" id="CHEBI:15378"/>
        <dbReference type="ChEBI" id="CHEBI:30616"/>
        <dbReference type="ChEBI" id="CHEBI:43474"/>
        <dbReference type="ChEBI" id="CHEBI:57973"/>
        <dbReference type="ChEBI" id="CHEBI:456216"/>
    </reaction>
    <physiologicalReaction direction="left-to-right" evidence="11">
        <dbReference type="Rhea" id="RHEA:38964"/>
    </physiologicalReaction>
</comment>
<feature type="region of interest" description="Disordered" evidence="12">
    <location>
        <begin position="846"/>
        <end position="888"/>
    </location>
</feature>
<feature type="transmembrane region" description="Helical" evidence="13">
    <location>
        <begin position="87"/>
        <end position="107"/>
    </location>
</feature>
<dbReference type="CDD" id="cd03244">
    <property type="entry name" value="ABCC_MRP_domain2"/>
    <property type="match status" value="1"/>
</dbReference>
<keyword evidence="9 13" id="KW-0472">Membrane</keyword>
<feature type="domain" description="ABC transmembrane type-1" evidence="15">
    <location>
        <begin position="305"/>
        <end position="587"/>
    </location>
</feature>
<dbReference type="PANTHER" id="PTHR24223">
    <property type="entry name" value="ATP-BINDING CASSETTE SUB-FAMILY C"/>
    <property type="match status" value="1"/>
</dbReference>
<feature type="transmembrane region" description="Helical" evidence="13">
    <location>
        <begin position="1070"/>
        <end position="1090"/>
    </location>
</feature>
<feature type="transmembrane region" description="Helical" evidence="13">
    <location>
        <begin position="929"/>
        <end position="949"/>
    </location>
</feature>
<dbReference type="FunFam" id="1.20.1560.10:FF:000001">
    <property type="entry name" value="ATP-binding cassette subfamily C member 1"/>
    <property type="match status" value="1"/>
</dbReference>
<dbReference type="EC" id="7.6.2.3" evidence="10"/>
<organism evidence="16 17">
    <name type="scientific">Caenorhabditis auriculariae</name>
    <dbReference type="NCBI Taxonomy" id="2777116"/>
    <lineage>
        <taxon>Eukaryota</taxon>
        <taxon>Metazoa</taxon>
        <taxon>Ecdysozoa</taxon>
        <taxon>Nematoda</taxon>
        <taxon>Chromadorea</taxon>
        <taxon>Rhabditida</taxon>
        <taxon>Rhabditina</taxon>
        <taxon>Rhabditomorpha</taxon>
        <taxon>Rhabditoidea</taxon>
        <taxon>Rhabditidae</taxon>
        <taxon>Peloderinae</taxon>
        <taxon>Caenorhabditis</taxon>
    </lineage>
</organism>
<feature type="compositionally biased region" description="Basic and acidic residues" evidence="12">
    <location>
        <begin position="854"/>
        <end position="867"/>
    </location>
</feature>
<comment type="caution">
    <text evidence="16">The sequence shown here is derived from an EMBL/GenBank/DDBJ whole genome shotgun (WGS) entry which is preliminary data.</text>
</comment>
<gene>
    <name evidence="16" type="ORF">CAUJ_LOCUS5128</name>
</gene>
<keyword evidence="5" id="KW-0677">Repeat</keyword>
<feature type="transmembrane region" description="Helical" evidence="13">
    <location>
        <begin position="1159"/>
        <end position="1177"/>
    </location>
</feature>
<evidence type="ECO:0000256" key="9">
    <source>
        <dbReference type="ARBA" id="ARBA00023136"/>
    </source>
</evidence>
<evidence type="ECO:0000313" key="16">
    <source>
        <dbReference type="EMBL" id="CAD6189209.1"/>
    </source>
</evidence>
<dbReference type="GO" id="GO:0005524">
    <property type="term" value="F:ATP binding"/>
    <property type="evidence" value="ECO:0007669"/>
    <property type="project" value="UniProtKB-KW"/>
</dbReference>
<dbReference type="FunFam" id="1.20.1560.10:FF:000081">
    <property type="entry name" value="Protein CBG24505"/>
    <property type="match status" value="1"/>
</dbReference>
<name>A0A8S1H0A5_9PELO</name>
<feature type="transmembrane region" description="Helical" evidence="13">
    <location>
        <begin position="154"/>
        <end position="176"/>
    </location>
</feature>
<dbReference type="InterPro" id="IPR036640">
    <property type="entry name" value="ABC1_TM_sf"/>
</dbReference>
<keyword evidence="8 13" id="KW-1133">Transmembrane helix</keyword>
<dbReference type="CDD" id="cd18595">
    <property type="entry name" value="ABC_6TM_MRP1_2_3_6_D1_like"/>
    <property type="match status" value="1"/>
</dbReference>
<comment type="similarity">
    <text evidence="2">Belongs to the ABC transporter superfamily. ABCC family. Conjugate transporter (TC 3.A.1.208) subfamily.</text>
</comment>
<dbReference type="Proteomes" id="UP000835052">
    <property type="component" value="Unassembled WGS sequence"/>
</dbReference>
<reference evidence="16" key="1">
    <citation type="submission" date="2020-10" db="EMBL/GenBank/DDBJ databases">
        <authorList>
            <person name="Kikuchi T."/>
        </authorList>
    </citation>
    <scope>NUCLEOTIDE SEQUENCE</scope>
    <source>
        <strain evidence="16">NKZ352</strain>
    </source>
</reference>
<feature type="transmembrane region" description="Helical" evidence="13">
    <location>
        <begin position="969"/>
        <end position="1000"/>
    </location>
</feature>
<feature type="transmembrane region" description="Helical" evidence="13">
    <location>
        <begin position="422"/>
        <end position="440"/>
    </location>
</feature>
<feature type="domain" description="ABC transporter" evidence="14">
    <location>
        <begin position="622"/>
        <end position="846"/>
    </location>
</feature>
<dbReference type="GO" id="GO:0012505">
    <property type="term" value="C:endomembrane system"/>
    <property type="evidence" value="ECO:0007669"/>
    <property type="project" value="UniProtKB-SubCell"/>
</dbReference>
<keyword evidence="4 13" id="KW-0812">Transmembrane</keyword>
<evidence type="ECO:0000256" key="7">
    <source>
        <dbReference type="ARBA" id="ARBA00022840"/>
    </source>
</evidence>
<evidence type="ECO:0000256" key="11">
    <source>
        <dbReference type="ARBA" id="ARBA00047523"/>
    </source>
</evidence>
<sequence>MSTWMNPVSQKAEADSNPWFVILPCAFYWLSLPVIVYEIRTSRLTRLPWSTLMSLKWFFASLLVVDRLFVFLLAVWEAVVETLDVPIGYFVYPLVHSITLIFILVATNEVRKAGIHSSGALFCTWMMFFLFSIPEFISWVGIGSNEEELINVDFFRYIAFLAYFPLVTIEFLLNFVSDPFSFATKNERCPEEDASFISRQLLSWFTRMITLGSKKPLETEDVFELDSKLDQQFLKSCWKKEWAAELRRNSTVLRKQRKNTDKTPLLTNNKNYGAVGEQKEDQNEREDEMPSLLRTLWILLRWELLGGSFIKFVSDLLNFSNPLLLNYLILFIETPDAPQWIGYALAVGLFVAGQLKSILLNNYFFIMARVGTKLQVMLTTAVYEKTLRLSNSARREKTTGEIVNLMAIDVDRFRMITPQIQQYWSSPLQIIVSMVILWRFVGVSVWAGVAVMVSIIPINFGISIWNKKLQMRLMKLKDERIRLTNEVLNGIKVVKLSAWEIAMEKAIEEIRAKELSMIRLSAFIKTISDVLNVAAPIFVAVITFTVFSLINPPNSLTPQIAFVSLTLFNMLRGPLMMAADLVAQTVQLIVSNKRLKSFLSAEEIDPTLIDTQIRGELYKNAVEVHSASFSWDKYGERFLKDIELTVETNELIAVVGSVGNGKSSLLMAILGEMEKQCGYVGVRGEVAYVPQQPWVLNQTFRQNIVMQSFFNQKLYDTVIDACALQDDLKQLPSGEDTEIGEKGINVSGGQKARIALARAVYQNKNVYLLDDPLSAVDAHVGKHIFEKVIGPNGILNNTTRIFVTNCTSFLKEADRIAVINNGRITHIDEYDNLMSNEETRRFLISADEDTDENSEQKSTEESEKETLSEVSKISRHSEKSAAKRKKSSVVRAKKSVPAKLIQKEEAQSGRVKFEVYWTYFKAMGIFRYVLPYLLATAIQSSLTMARSLWLTNWSDENLDPNPANHLSLIVRIIVYATMGLLETTVLYIALVSLLVGGVAASKNLHRPLLHNILRSPLSHFDVTPIGRILNRLAKDMEVVDLRLSGNFRFLVISFVSMLQAVILITYSTPLFILVVIPVFIMYILILKHCIKSTRQLQRLGSLTRSPIFSNFSETIQGISTIRAFGWGSEFVQRHDRHLNLYVRCSYYSQIASRWLSIRLELLGNVVILAAAVLAIIAKNWGEMTAGGIGLSVSYSLNITFMLNMFVRQLNEVETNVVSVERIDEYTKTRSEAVWRLNSDRLPPKWPANGDLYLENYSTKYRDELELVLHGITLNVIPGQKVGVCGRTGAGKSSLALALFRIVEPTEGKIQIDGVDVNQIGLYDLRERITIIPQENVLFANTLRFNLDPTNQYSDNQLWKALESSNLKEFVRSLPKGLEHKVAEGGENLSMGQRQLFCLARALLRKSKILVLDEATAGIDNQTDALVQETIRREFSDSTIITIAHRLNTILDYNRIIVMDKGKIIEDGIPGELLKDRNSKFYGLAKSSNIV</sequence>
<evidence type="ECO:0000256" key="1">
    <source>
        <dbReference type="ARBA" id="ARBA00004127"/>
    </source>
</evidence>
<accession>A0A8S1H0A5</accession>
<dbReference type="SMART" id="SM00382">
    <property type="entry name" value="AAA"/>
    <property type="match status" value="2"/>
</dbReference>
<dbReference type="PANTHER" id="PTHR24223:SF358">
    <property type="entry name" value="ABC TRANSMEMBRANE TYPE-1 DOMAIN-CONTAINING PROTEIN"/>
    <property type="match status" value="1"/>
</dbReference>
<dbReference type="Pfam" id="PF00005">
    <property type="entry name" value="ABC_tran"/>
    <property type="match status" value="2"/>
</dbReference>
<dbReference type="InterPro" id="IPR027417">
    <property type="entry name" value="P-loop_NTPase"/>
</dbReference>
<dbReference type="CDD" id="cd18603">
    <property type="entry name" value="ABC_6TM_MRP1_2_3_6_D2_like"/>
    <property type="match status" value="1"/>
</dbReference>
<dbReference type="FunFam" id="3.40.50.300:FF:002576">
    <property type="entry name" value="ABC transporter, putative"/>
    <property type="match status" value="1"/>
</dbReference>
<dbReference type="CDD" id="cd03250">
    <property type="entry name" value="ABCC_MRP_domain1"/>
    <property type="match status" value="1"/>
</dbReference>
<evidence type="ECO:0000256" key="6">
    <source>
        <dbReference type="ARBA" id="ARBA00022741"/>
    </source>
</evidence>
<dbReference type="SUPFAM" id="SSF52540">
    <property type="entry name" value="P-loop containing nucleoside triphosphate hydrolases"/>
    <property type="match status" value="2"/>
</dbReference>
<dbReference type="InterPro" id="IPR003439">
    <property type="entry name" value="ABC_transporter-like_ATP-bd"/>
</dbReference>
<dbReference type="Gene3D" id="3.40.50.300">
    <property type="entry name" value="P-loop containing nucleotide triphosphate hydrolases"/>
    <property type="match status" value="2"/>
</dbReference>
<dbReference type="OrthoDB" id="6500128at2759"/>
<keyword evidence="3" id="KW-0813">Transport</keyword>